<gene>
    <name evidence="1" type="primary">Acey_s0649.g1124</name>
    <name evidence="1" type="ORF">Y032_0649g1124</name>
</gene>
<dbReference type="AlphaFoldDB" id="A0A016WKT1"/>
<comment type="caution">
    <text evidence="1">The sequence shown here is derived from an EMBL/GenBank/DDBJ whole genome shotgun (WGS) entry which is preliminary data.</text>
</comment>
<reference evidence="2" key="1">
    <citation type="journal article" date="2015" name="Nat. Genet.">
        <title>The genome and transcriptome of the zoonotic hookworm Ancylostoma ceylanicum identify infection-specific gene families.</title>
        <authorList>
            <person name="Schwarz E.M."/>
            <person name="Hu Y."/>
            <person name="Antoshechkin I."/>
            <person name="Miller M.M."/>
            <person name="Sternberg P.W."/>
            <person name="Aroian R.V."/>
        </authorList>
    </citation>
    <scope>NUCLEOTIDE SEQUENCE</scope>
    <source>
        <strain evidence="2">HY135</strain>
    </source>
</reference>
<accession>A0A016WKT1</accession>
<evidence type="ECO:0000313" key="1">
    <source>
        <dbReference type="EMBL" id="EYC39618.1"/>
    </source>
</evidence>
<name>A0A016WKT1_9BILA</name>
<dbReference type="Proteomes" id="UP000024635">
    <property type="component" value="Unassembled WGS sequence"/>
</dbReference>
<organism evidence="1 2">
    <name type="scientific">Ancylostoma ceylanicum</name>
    <dbReference type="NCBI Taxonomy" id="53326"/>
    <lineage>
        <taxon>Eukaryota</taxon>
        <taxon>Metazoa</taxon>
        <taxon>Ecdysozoa</taxon>
        <taxon>Nematoda</taxon>
        <taxon>Chromadorea</taxon>
        <taxon>Rhabditida</taxon>
        <taxon>Rhabditina</taxon>
        <taxon>Rhabditomorpha</taxon>
        <taxon>Strongyloidea</taxon>
        <taxon>Ancylostomatidae</taxon>
        <taxon>Ancylostomatinae</taxon>
        <taxon>Ancylostoma</taxon>
    </lineage>
</organism>
<protein>
    <submittedName>
        <fullName evidence="1">Uncharacterized protein</fullName>
    </submittedName>
</protein>
<keyword evidence="2" id="KW-1185">Reference proteome</keyword>
<sequence length="117" mass="12547">MNRARFLTSSAKSIPQSSDSVVREMATVVQSMSNTILGLETMVGGPVCVRSPQGEGKLLVEVQIDGLQLRLEAVNGYRERQSSGDEAGTHAASKGGLLWGKKCSPTMYNTRKATFQG</sequence>
<proteinExistence type="predicted"/>
<dbReference type="EMBL" id="JARK01000249">
    <property type="protein sequence ID" value="EYC39618.1"/>
    <property type="molecule type" value="Genomic_DNA"/>
</dbReference>
<evidence type="ECO:0000313" key="2">
    <source>
        <dbReference type="Proteomes" id="UP000024635"/>
    </source>
</evidence>